<dbReference type="Pfam" id="PF14433">
    <property type="entry name" value="SUKH-3"/>
    <property type="match status" value="1"/>
</dbReference>
<organism evidence="1 2">
    <name type="scientific">Streptomyces johnsoniae</name>
    <dbReference type="NCBI Taxonomy" id="3075532"/>
    <lineage>
        <taxon>Bacteria</taxon>
        <taxon>Bacillati</taxon>
        <taxon>Actinomycetota</taxon>
        <taxon>Actinomycetes</taxon>
        <taxon>Kitasatosporales</taxon>
        <taxon>Streptomycetaceae</taxon>
        <taxon>Streptomyces</taxon>
    </lineage>
</organism>
<reference evidence="2" key="1">
    <citation type="submission" date="2023-07" db="EMBL/GenBank/DDBJ databases">
        <title>30 novel species of actinomycetes from the DSMZ collection.</title>
        <authorList>
            <person name="Nouioui I."/>
        </authorList>
    </citation>
    <scope>NUCLEOTIDE SEQUENCE [LARGE SCALE GENOMIC DNA]</scope>
    <source>
        <strain evidence="2">DSM 41886</strain>
    </source>
</reference>
<accession>A0ABU2RZ69</accession>
<dbReference type="RefSeq" id="WP_311616498.1">
    <property type="nucleotide sequence ID" value="NZ_JAVREV010000002.1"/>
</dbReference>
<dbReference type="Proteomes" id="UP001183615">
    <property type="component" value="Unassembled WGS sequence"/>
</dbReference>
<gene>
    <name evidence="1" type="ORF">RM779_03780</name>
</gene>
<evidence type="ECO:0000313" key="1">
    <source>
        <dbReference type="EMBL" id="MDT0441721.1"/>
    </source>
</evidence>
<sequence length="164" mass="17238">MATGGPWSAGTVDQALAAAGWEPGRRHTAQAESWADALSGHRSPQGHPHSLFPAAFETWAELGALRLHPVGPGREFAATPVVIDPLAGLHWARTLGDLGRALDTRLCPLGEEGGGTALLAVDREGRLYCVDHTGDWYLGQDVFSGLATLLTGAAPHRLLPPEGI</sequence>
<name>A0ABU2RZ69_9ACTN</name>
<dbReference type="EMBL" id="JAVREV010000002">
    <property type="protein sequence ID" value="MDT0441721.1"/>
    <property type="molecule type" value="Genomic_DNA"/>
</dbReference>
<comment type="caution">
    <text evidence="1">The sequence shown here is derived from an EMBL/GenBank/DDBJ whole genome shotgun (WGS) entry which is preliminary data.</text>
</comment>
<dbReference type="InterPro" id="IPR025850">
    <property type="entry name" value="SUKH-3"/>
</dbReference>
<evidence type="ECO:0000313" key="2">
    <source>
        <dbReference type="Proteomes" id="UP001183615"/>
    </source>
</evidence>
<proteinExistence type="predicted"/>
<keyword evidence="2" id="KW-1185">Reference proteome</keyword>
<protein>
    <submittedName>
        <fullName evidence="1">SUKH-3 domain-containing protein</fullName>
    </submittedName>
</protein>